<accession>A0A6J5L2H8</accession>
<gene>
    <name evidence="1" type="ORF">UFOVP75_191</name>
</gene>
<proteinExistence type="predicted"/>
<evidence type="ECO:0000313" key="1">
    <source>
        <dbReference type="EMBL" id="CAB4127427.1"/>
    </source>
</evidence>
<dbReference type="EMBL" id="LR796209">
    <property type="protein sequence ID" value="CAB4127427.1"/>
    <property type="molecule type" value="Genomic_DNA"/>
</dbReference>
<organism evidence="1">
    <name type="scientific">uncultured Caudovirales phage</name>
    <dbReference type="NCBI Taxonomy" id="2100421"/>
    <lineage>
        <taxon>Viruses</taxon>
        <taxon>Duplodnaviria</taxon>
        <taxon>Heunggongvirae</taxon>
        <taxon>Uroviricota</taxon>
        <taxon>Caudoviricetes</taxon>
        <taxon>Peduoviridae</taxon>
        <taxon>Maltschvirus</taxon>
        <taxon>Maltschvirus maltsch</taxon>
    </lineage>
</organism>
<reference evidence="1" key="1">
    <citation type="submission" date="2020-04" db="EMBL/GenBank/DDBJ databases">
        <authorList>
            <person name="Chiriac C."/>
            <person name="Salcher M."/>
            <person name="Ghai R."/>
            <person name="Kavagutti S V."/>
        </authorList>
    </citation>
    <scope>NUCLEOTIDE SEQUENCE</scope>
</reference>
<protein>
    <submittedName>
        <fullName evidence="1">Uncharacterized protein</fullName>
    </submittedName>
</protein>
<sequence>MTFSGDEEKLECGCVFTWGGRTGYFRTITCKHHDFVLDLRPRLFDTATVLRLLDALAELENRNGEL</sequence>
<name>A0A6J5L2H8_9CAUD</name>